<keyword evidence="3" id="KW-1185">Reference proteome</keyword>
<sequence>MYRLILRKTFVASLALALCGGIVFVLLQLAGIVFGSATLLTGPNTVFKMILCICASIASIAAFLLLHVGSTPVKYAQEKSAR</sequence>
<keyword evidence="1" id="KW-0812">Transmembrane</keyword>
<keyword evidence="1" id="KW-1133">Transmembrane helix</keyword>
<dbReference type="RefSeq" id="WP_172511972.1">
    <property type="nucleotide sequence ID" value="NZ_CP032549.1"/>
</dbReference>
<accession>A0A6H0SIP7</accession>
<evidence type="ECO:0000313" key="3">
    <source>
        <dbReference type="Proteomes" id="UP000502331"/>
    </source>
</evidence>
<proteinExistence type="predicted"/>
<dbReference type="AlphaFoldDB" id="A0A6H0SIP7"/>
<evidence type="ECO:0000313" key="2">
    <source>
        <dbReference type="EMBL" id="QIV87268.1"/>
    </source>
</evidence>
<feature type="transmembrane region" description="Helical" evidence="1">
    <location>
        <begin position="45"/>
        <end position="66"/>
    </location>
</feature>
<gene>
    <name evidence="2" type="ORF">D3791_09080</name>
</gene>
<evidence type="ECO:0000256" key="1">
    <source>
        <dbReference type="SAM" id="Phobius"/>
    </source>
</evidence>
<reference evidence="2 3" key="1">
    <citation type="submission" date="2018-09" db="EMBL/GenBank/DDBJ databases">
        <title>Glutamicibacter mishrai S5-52T (LMG 29155T = KCTC 39846T).</title>
        <authorList>
            <person name="Das S.K."/>
        </authorList>
    </citation>
    <scope>NUCLEOTIDE SEQUENCE [LARGE SCALE GENOMIC DNA]</scope>
    <source>
        <strain evidence="2 3">S5-52</strain>
    </source>
</reference>
<keyword evidence="1" id="KW-0472">Membrane</keyword>
<dbReference type="Proteomes" id="UP000502331">
    <property type="component" value="Chromosome"/>
</dbReference>
<organism evidence="2 3">
    <name type="scientific">Glutamicibacter mishrai</name>
    <dbReference type="NCBI Taxonomy" id="1775880"/>
    <lineage>
        <taxon>Bacteria</taxon>
        <taxon>Bacillati</taxon>
        <taxon>Actinomycetota</taxon>
        <taxon>Actinomycetes</taxon>
        <taxon>Micrococcales</taxon>
        <taxon>Micrococcaceae</taxon>
        <taxon>Glutamicibacter</taxon>
    </lineage>
</organism>
<name>A0A6H0SIP7_9MICC</name>
<protein>
    <submittedName>
        <fullName evidence="2">Uncharacterized protein</fullName>
    </submittedName>
</protein>
<dbReference type="EMBL" id="CP032549">
    <property type="protein sequence ID" value="QIV87268.1"/>
    <property type="molecule type" value="Genomic_DNA"/>
</dbReference>